<keyword evidence="2" id="KW-1185">Reference proteome</keyword>
<dbReference type="Proteomes" id="UP000054166">
    <property type="component" value="Unassembled WGS sequence"/>
</dbReference>
<evidence type="ECO:0000313" key="2">
    <source>
        <dbReference type="Proteomes" id="UP000054166"/>
    </source>
</evidence>
<dbReference type="HOGENOM" id="CLU_2740927_0_0_1"/>
<reference evidence="2" key="2">
    <citation type="submission" date="2015-01" db="EMBL/GenBank/DDBJ databases">
        <title>Evolutionary Origins and Diversification of the Mycorrhizal Mutualists.</title>
        <authorList>
            <consortium name="DOE Joint Genome Institute"/>
            <consortium name="Mycorrhizal Genomics Consortium"/>
            <person name="Kohler A."/>
            <person name="Kuo A."/>
            <person name="Nagy L.G."/>
            <person name="Floudas D."/>
            <person name="Copeland A."/>
            <person name="Barry K.W."/>
            <person name="Cichocki N."/>
            <person name="Veneault-Fourrey C."/>
            <person name="LaButti K."/>
            <person name="Lindquist E.A."/>
            <person name="Lipzen A."/>
            <person name="Lundell T."/>
            <person name="Morin E."/>
            <person name="Murat C."/>
            <person name="Riley R."/>
            <person name="Ohm R."/>
            <person name="Sun H."/>
            <person name="Tunlid A."/>
            <person name="Henrissat B."/>
            <person name="Grigoriev I.V."/>
            <person name="Hibbett D.S."/>
            <person name="Martin F."/>
        </authorList>
    </citation>
    <scope>NUCLEOTIDE SEQUENCE [LARGE SCALE GENOMIC DNA]</scope>
    <source>
        <strain evidence="2">F 1598</strain>
    </source>
</reference>
<reference evidence="1 2" key="1">
    <citation type="submission" date="2014-04" db="EMBL/GenBank/DDBJ databases">
        <authorList>
            <consortium name="DOE Joint Genome Institute"/>
            <person name="Kuo A."/>
            <person name="Tarkka M."/>
            <person name="Buscot F."/>
            <person name="Kohler A."/>
            <person name="Nagy L.G."/>
            <person name="Floudas D."/>
            <person name="Copeland A."/>
            <person name="Barry K.W."/>
            <person name="Cichocki N."/>
            <person name="Veneault-Fourrey C."/>
            <person name="LaButti K."/>
            <person name="Lindquist E.A."/>
            <person name="Lipzen A."/>
            <person name="Lundell T."/>
            <person name="Morin E."/>
            <person name="Murat C."/>
            <person name="Sun H."/>
            <person name="Tunlid A."/>
            <person name="Henrissat B."/>
            <person name="Grigoriev I.V."/>
            <person name="Hibbett D.S."/>
            <person name="Martin F."/>
            <person name="Nordberg H.P."/>
            <person name="Cantor M.N."/>
            <person name="Hua S.X."/>
        </authorList>
    </citation>
    <scope>NUCLEOTIDE SEQUENCE [LARGE SCALE GENOMIC DNA]</scope>
    <source>
        <strain evidence="1 2">F 1598</strain>
    </source>
</reference>
<sequence length="71" mass="7864">MEKNNKHHVGLHLQNNLSIYAAISLTVISTGSNTTPALTFKASYGSNMHGYRRVITNTQNRQPSGNHIQTQ</sequence>
<accession>A0A0C3B603</accession>
<dbReference type="EMBL" id="KN832998">
    <property type="protein sequence ID" value="KIM81648.1"/>
    <property type="molecule type" value="Genomic_DNA"/>
</dbReference>
<organism evidence="1 2">
    <name type="scientific">Piloderma croceum (strain F 1598)</name>
    <dbReference type="NCBI Taxonomy" id="765440"/>
    <lineage>
        <taxon>Eukaryota</taxon>
        <taxon>Fungi</taxon>
        <taxon>Dikarya</taxon>
        <taxon>Basidiomycota</taxon>
        <taxon>Agaricomycotina</taxon>
        <taxon>Agaricomycetes</taxon>
        <taxon>Agaricomycetidae</taxon>
        <taxon>Atheliales</taxon>
        <taxon>Atheliaceae</taxon>
        <taxon>Piloderma</taxon>
    </lineage>
</organism>
<gene>
    <name evidence="1" type="ORF">PILCRDRAFT_821413</name>
</gene>
<dbReference type="InParanoid" id="A0A0C3B603"/>
<protein>
    <submittedName>
        <fullName evidence="1">Uncharacterized protein</fullName>
    </submittedName>
</protein>
<evidence type="ECO:0000313" key="1">
    <source>
        <dbReference type="EMBL" id="KIM81648.1"/>
    </source>
</evidence>
<proteinExistence type="predicted"/>
<name>A0A0C3B603_PILCF</name>
<dbReference type="AlphaFoldDB" id="A0A0C3B603"/>